<dbReference type="GO" id="GO:0006353">
    <property type="term" value="P:DNA-templated transcription termination"/>
    <property type="evidence" value="ECO:0007669"/>
    <property type="project" value="UniProtKB-KW"/>
</dbReference>
<dbReference type="OrthoDB" id="637682at2759"/>
<keyword evidence="2" id="KW-0805">Transcription regulation</keyword>
<dbReference type="InterPro" id="IPR038538">
    <property type="entry name" value="MTERF_sf"/>
</dbReference>
<keyword evidence="3" id="KW-0809">Transit peptide</keyword>
<dbReference type="InterPro" id="IPR003690">
    <property type="entry name" value="MTERF"/>
</dbReference>
<dbReference type="Pfam" id="PF02536">
    <property type="entry name" value="mTERF"/>
    <property type="match status" value="1"/>
</dbReference>
<sequence>MALLFLHSHSARFSSSPPLPSPPPNTSRRAGVGFAVFSSHSSPRILKSNRRSRSGRRTSPYDDDDDGDEEESEEEEAALPSDVSLQMKFLDEIPSGFQSTDSRSLSLVVSTFHFRDYFLDFEAGQQAQREGMKRRLSKTRQSPKQAYWSSDAHDMVIPRKTNSQDYYRTAGRTSKKDAVELDSKEKLKNGKFTKSRFQKLVEELDFDEKWFPLIEYLSTFGLKESHFVSMYERHMLCLQINLASAKERLEFLLSVGVKHRDIRRMLMRQPQILEYTVENNLKSHVAFLVSIGIQDPRIGPIITAAPSLFSYSVEHSLKPTVRYLVEEVGIKESDVSKVVQLSPQILVQRIDNSWTSRFSFLSKELGAPRDNIVKMVTKHPQLLHYSIEDGILPRINFLRGIGMHNSDILKVLTNLTQVLSLSLEGNLKPKYLYLVNELHNEVHSLTKYPMYLSLSLEQRIRPRHMFLVSLKKAPKGPFPLSSLVPTDECFCQQWAGTSLEKYLTFRQSLLIEDFARMYERKR</sequence>
<dbReference type="Gene3D" id="1.25.70.10">
    <property type="entry name" value="Transcription termination factor 3, mitochondrial"/>
    <property type="match status" value="1"/>
</dbReference>
<dbReference type="PANTHER" id="PTHR13068:SF151">
    <property type="entry name" value="TRANSCRIPTION TERMINATION FACTOR MTERF9, CHLOROPLASTIC"/>
    <property type="match status" value="1"/>
</dbReference>
<accession>A0A8K0N1G2</accession>
<dbReference type="SMART" id="SM00733">
    <property type="entry name" value="Mterf"/>
    <property type="match status" value="7"/>
</dbReference>
<evidence type="ECO:0000256" key="4">
    <source>
        <dbReference type="SAM" id="MobiDB-lite"/>
    </source>
</evidence>
<dbReference type="GO" id="GO:0032502">
    <property type="term" value="P:developmental process"/>
    <property type="evidence" value="ECO:0007669"/>
    <property type="project" value="TreeGrafter"/>
</dbReference>
<keyword evidence="2" id="KW-0806">Transcription termination</keyword>
<comment type="caution">
    <text evidence="5">The sequence shown here is derived from an EMBL/GenBank/DDBJ whole genome shotgun (WGS) entry which is preliminary data.</text>
</comment>
<dbReference type="GO" id="GO:0003676">
    <property type="term" value="F:nucleic acid binding"/>
    <property type="evidence" value="ECO:0007669"/>
    <property type="project" value="InterPro"/>
</dbReference>
<keyword evidence="2" id="KW-0804">Transcription</keyword>
<dbReference type="EMBL" id="CM017876">
    <property type="protein sequence ID" value="KAG1342179.1"/>
    <property type="molecule type" value="Genomic_DNA"/>
</dbReference>
<dbReference type="FunFam" id="1.25.70.10:FF:000006">
    <property type="entry name" value="Transcription termination factor MTERF9, chloroplastic"/>
    <property type="match status" value="1"/>
</dbReference>
<name>A0A8K0N1G2_COCNU</name>
<organism evidence="5 6">
    <name type="scientific">Cocos nucifera</name>
    <name type="common">Coconut palm</name>
    <dbReference type="NCBI Taxonomy" id="13894"/>
    <lineage>
        <taxon>Eukaryota</taxon>
        <taxon>Viridiplantae</taxon>
        <taxon>Streptophyta</taxon>
        <taxon>Embryophyta</taxon>
        <taxon>Tracheophyta</taxon>
        <taxon>Spermatophyta</taxon>
        <taxon>Magnoliopsida</taxon>
        <taxon>Liliopsida</taxon>
        <taxon>Arecaceae</taxon>
        <taxon>Arecoideae</taxon>
        <taxon>Cocoseae</taxon>
        <taxon>Attaleinae</taxon>
        <taxon>Cocos</taxon>
    </lineage>
</organism>
<dbReference type="AlphaFoldDB" id="A0A8K0N1G2"/>
<reference evidence="5" key="2">
    <citation type="submission" date="2019-07" db="EMBL/GenBank/DDBJ databases">
        <authorList>
            <person name="Yang Y."/>
            <person name="Bocs S."/>
            <person name="Baudouin L."/>
        </authorList>
    </citation>
    <scope>NUCLEOTIDE SEQUENCE</scope>
    <source>
        <tissue evidence="5">Spear leaf of Hainan Tall coconut</tissue>
    </source>
</reference>
<proteinExistence type="inferred from homology"/>
<evidence type="ECO:0000313" key="6">
    <source>
        <dbReference type="Proteomes" id="UP000797356"/>
    </source>
</evidence>
<protein>
    <submittedName>
        <fullName evidence="5">Transcription termination factor MTERF9, chloroplastic</fullName>
    </submittedName>
</protein>
<feature type="compositionally biased region" description="Acidic residues" evidence="4">
    <location>
        <begin position="61"/>
        <end position="77"/>
    </location>
</feature>
<evidence type="ECO:0000256" key="1">
    <source>
        <dbReference type="ARBA" id="ARBA00007692"/>
    </source>
</evidence>
<feature type="compositionally biased region" description="Basic residues" evidence="4">
    <location>
        <begin position="47"/>
        <end position="56"/>
    </location>
</feature>
<gene>
    <name evidence="5" type="ORF">COCNU_05G004080</name>
</gene>
<evidence type="ECO:0000256" key="2">
    <source>
        <dbReference type="ARBA" id="ARBA00022472"/>
    </source>
</evidence>
<feature type="region of interest" description="Disordered" evidence="4">
    <location>
        <begin position="7"/>
        <end position="80"/>
    </location>
</feature>
<dbReference type="Proteomes" id="UP000797356">
    <property type="component" value="Chromosome 5"/>
</dbReference>
<dbReference type="PANTHER" id="PTHR13068">
    <property type="entry name" value="CGI-12 PROTEIN-RELATED"/>
    <property type="match status" value="1"/>
</dbReference>
<reference evidence="5" key="1">
    <citation type="journal article" date="2017" name="Gigascience">
        <title>The genome draft of coconut (Cocos nucifera).</title>
        <authorList>
            <person name="Xiao Y."/>
            <person name="Xu P."/>
            <person name="Fan H."/>
            <person name="Baudouin L."/>
            <person name="Xia W."/>
            <person name="Bocs S."/>
            <person name="Xu J."/>
            <person name="Li Q."/>
            <person name="Guo A."/>
            <person name="Zhou L."/>
            <person name="Li J."/>
            <person name="Wu Y."/>
            <person name="Ma Z."/>
            <person name="Armero A."/>
            <person name="Issali A.E."/>
            <person name="Liu N."/>
            <person name="Peng M."/>
            <person name="Yang Y."/>
        </authorList>
    </citation>
    <scope>NUCLEOTIDE SEQUENCE</scope>
    <source>
        <tissue evidence="5">Spear leaf of Hainan Tall coconut</tissue>
    </source>
</reference>
<evidence type="ECO:0000313" key="5">
    <source>
        <dbReference type="EMBL" id="KAG1342179.1"/>
    </source>
</evidence>
<keyword evidence="6" id="KW-1185">Reference proteome</keyword>
<evidence type="ECO:0000256" key="3">
    <source>
        <dbReference type="ARBA" id="ARBA00022946"/>
    </source>
</evidence>
<comment type="similarity">
    <text evidence="1">Belongs to the mTERF family.</text>
</comment>